<dbReference type="CDD" id="cd02038">
    <property type="entry name" value="FlhG-like"/>
    <property type="match status" value="1"/>
</dbReference>
<sequence>MVDQAQGLRDLFLSQREKQKGAKEPAGKPRHHRVISFTSGKGGVGKTNLVTSFAQMAVQKRHRVLVMDADLGLGNIDVLLGLRPKRTLQDVLNGQAEIRDVLLEGPGGVTFLPGGSGIAELTALETAQKLALVDAINELAVEFDTLLVDTGAGISPNVLYFNQAATEVVTVVTPEPTSIADAYGMIKVLHQRGRKGPVYVLVNMARNGFEAVHVFQRLSLAAERFLGAELINLGWLPRDPRLESAVRQQTAFVGMYPQSKLASRLREMSTRLFSLRSGTGGEEGLARFWSDLVDQETSDLMESGPT</sequence>
<dbReference type="InterPro" id="IPR050625">
    <property type="entry name" value="ParA/MinD_ATPase"/>
</dbReference>
<protein>
    <submittedName>
        <fullName evidence="5">MinD/ParA family protein</fullName>
    </submittedName>
</protein>
<dbReference type="Gene3D" id="3.40.50.300">
    <property type="entry name" value="P-loop containing nucleotide triphosphate hydrolases"/>
    <property type="match status" value="1"/>
</dbReference>
<proteinExistence type="predicted"/>
<feature type="compositionally biased region" description="Basic and acidic residues" evidence="3">
    <location>
        <begin position="15"/>
        <end position="27"/>
    </location>
</feature>
<evidence type="ECO:0000256" key="2">
    <source>
        <dbReference type="ARBA" id="ARBA00022840"/>
    </source>
</evidence>
<dbReference type="InterPro" id="IPR002586">
    <property type="entry name" value="CobQ/CobB/MinD/ParA_Nub-bd_dom"/>
</dbReference>
<keyword evidence="6" id="KW-1185">Reference proteome</keyword>
<dbReference type="PIRSF" id="PIRSF003092">
    <property type="entry name" value="MinD"/>
    <property type="match status" value="1"/>
</dbReference>
<dbReference type="Proteomes" id="UP001575181">
    <property type="component" value="Unassembled WGS sequence"/>
</dbReference>
<evidence type="ECO:0000256" key="1">
    <source>
        <dbReference type="ARBA" id="ARBA00022741"/>
    </source>
</evidence>
<evidence type="ECO:0000313" key="6">
    <source>
        <dbReference type="Proteomes" id="UP001575181"/>
    </source>
</evidence>
<name>A0ABV4TW52_9GAMM</name>
<dbReference type="RefSeq" id="WP_373656265.1">
    <property type="nucleotide sequence ID" value="NZ_JBGUAW010000007.1"/>
</dbReference>
<reference evidence="5 6" key="1">
    <citation type="submission" date="2024-08" db="EMBL/GenBank/DDBJ databases">
        <title>Whole-genome sequencing of halo(alkali)philic microorganisms from hypersaline lakes.</title>
        <authorList>
            <person name="Sorokin D.Y."/>
            <person name="Merkel A.Y."/>
            <person name="Messina E."/>
            <person name="Yakimov M."/>
        </authorList>
    </citation>
    <scope>NUCLEOTIDE SEQUENCE [LARGE SCALE GENOMIC DNA]</scope>
    <source>
        <strain evidence="5 6">Cl-TMA</strain>
    </source>
</reference>
<accession>A0ABV4TW52</accession>
<comment type="caution">
    <text evidence="5">The sequence shown here is derived from an EMBL/GenBank/DDBJ whole genome shotgun (WGS) entry which is preliminary data.</text>
</comment>
<feature type="domain" description="CobQ/CobB/MinD/ParA nucleotide binding" evidence="4">
    <location>
        <begin position="35"/>
        <end position="245"/>
    </location>
</feature>
<evidence type="ECO:0000256" key="3">
    <source>
        <dbReference type="SAM" id="MobiDB-lite"/>
    </source>
</evidence>
<evidence type="ECO:0000313" key="5">
    <source>
        <dbReference type="EMBL" id="MFA9461478.1"/>
    </source>
</evidence>
<dbReference type="Pfam" id="PF01656">
    <property type="entry name" value="CbiA"/>
    <property type="match status" value="1"/>
</dbReference>
<evidence type="ECO:0000259" key="4">
    <source>
        <dbReference type="Pfam" id="PF01656"/>
    </source>
</evidence>
<organism evidence="5 6">
    <name type="scientific">Thiohalorhabdus methylotrophus</name>
    <dbReference type="NCBI Taxonomy" id="3242694"/>
    <lineage>
        <taxon>Bacteria</taxon>
        <taxon>Pseudomonadati</taxon>
        <taxon>Pseudomonadota</taxon>
        <taxon>Gammaproteobacteria</taxon>
        <taxon>Thiohalorhabdales</taxon>
        <taxon>Thiohalorhabdaceae</taxon>
        <taxon>Thiohalorhabdus</taxon>
    </lineage>
</organism>
<dbReference type="PANTHER" id="PTHR43384:SF4">
    <property type="entry name" value="CELLULOSE BIOSYNTHESIS PROTEIN BCSQ-RELATED"/>
    <property type="match status" value="1"/>
</dbReference>
<dbReference type="InterPro" id="IPR033875">
    <property type="entry name" value="FlhG"/>
</dbReference>
<dbReference type="EMBL" id="JBGUAW010000007">
    <property type="protein sequence ID" value="MFA9461478.1"/>
    <property type="molecule type" value="Genomic_DNA"/>
</dbReference>
<feature type="region of interest" description="Disordered" evidence="3">
    <location>
        <begin position="1"/>
        <end position="37"/>
    </location>
</feature>
<dbReference type="SUPFAM" id="SSF52540">
    <property type="entry name" value="P-loop containing nucleoside triphosphate hydrolases"/>
    <property type="match status" value="1"/>
</dbReference>
<keyword evidence="1" id="KW-0547">Nucleotide-binding</keyword>
<dbReference type="PANTHER" id="PTHR43384">
    <property type="entry name" value="SEPTUM SITE-DETERMINING PROTEIN MIND HOMOLOG, CHLOROPLASTIC-RELATED"/>
    <property type="match status" value="1"/>
</dbReference>
<gene>
    <name evidence="5" type="ORF">ACERLL_11640</name>
</gene>
<dbReference type="InterPro" id="IPR027417">
    <property type="entry name" value="P-loop_NTPase"/>
</dbReference>
<keyword evidence="2" id="KW-0067">ATP-binding</keyword>
<dbReference type="InterPro" id="IPR025501">
    <property type="entry name" value="MinD_FleN"/>
</dbReference>